<comment type="caution">
    <text evidence="8">The sequence shown here is derived from an EMBL/GenBank/DDBJ whole genome shotgun (WGS) entry which is preliminary data.</text>
</comment>
<dbReference type="Gene3D" id="3.30.170.10">
    <property type="entry name" value="Cyclin-dependent kinase, regulatory subunit"/>
    <property type="match status" value="1"/>
</dbReference>
<dbReference type="EMBL" id="BTSX01000004">
    <property type="protein sequence ID" value="GMS96206.1"/>
    <property type="molecule type" value="Genomic_DNA"/>
</dbReference>
<dbReference type="InterPro" id="IPR036858">
    <property type="entry name" value="Cyclin-dep_kinase_reg-sub_sf"/>
</dbReference>
<dbReference type="SMART" id="SM01084">
    <property type="entry name" value="CKS"/>
    <property type="match status" value="1"/>
</dbReference>
<evidence type="ECO:0000256" key="1">
    <source>
        <dbReference type="ARBA" id="ARBA00007782"/>
    </source>
</evidence>
<keyword evidence="9" id="KW-1185">Reference proteome</keyword>
<protein>
    <recommendedName>
        <fullName evidence="6 7">Cyclin-dependent kinases regulatory subunit</fullName>
    </recommendedName>
</protein>
<dbReference type="SUPFAM" id="SSF55637">
    <property type="entry name" value="Cell cycle regulatory proteins"/>
    <property type="match status" value="1"/>
</dbReference>
<keyword evidence="2 7" id="KW-0132">Cell division</keyword>
<evidence type="ECO:0000256" key="7">
    <source>
        <dbReference type="RuleBase" id="RU311113"/>
    </source>
</evidence>
<dbReference type="InterPro" id="IPR000789">
    <property type="entry name" value="Cyclin-dep_kinase_reg-sub"/>
</dbReference>
<dbReference type="PANTHER" id="PTHR23415">
    <property type="entry name" value="CYCLIN-DEPENDENT KINASES REGULATORY SUBUNIT/60S RIBOSOME SUBUNIT BIOGENESIS PROTEIN NIP7"/>
    <property type="match status" value="1"/>
</dbReference>
<evidence type="ECO:0000256" key="5">
    <source>
        <dbReference type="ARBA" id="ARBA00066120"/>
    </source>
</evidence>
<accession>A0AAV5TPF2</accession>
<dbReference type="Proteomes" id="UP001432027">
    <property type="component" value="Unassembled WGS sequence"/>
</dbReference>
<dbReference type="AlphaFoldDB" id="A0AAV5TPF2"/>
<dbReference type="FunFam" id="3.30.170.10:FF:000001">
    <property type="entry name" value="Cyclin-dependent kinases regulatory subunit"/>
    <property type="match status" value="1"/>
</dbReference>
<evidence type="ECO:0000256" key="4">
    <source>
        <dbReference type="ARBA" id="ARBA00023306"/>
    </source>
</evidence>
<dbReference type="Pfam" id="PF01111">
    <property type="entry name" value="CKS"/>
    <property type="match status" value="1"/>
</dbReference>
<evidence type="ECO:0000256" key="6">
    <source>
        <dbReference type="ARBA" id="ARBA00068939"/>
    </source>
</evidence>
<reference evidence="8" key="1">
    <citation type="submission" date="2023-10" db="EMBL/GenBank/DDBJ databases">
        <title>Genome assembly of Pristionchus species.</title>
        <authorList>
            <person name="Yoshida K."/>
            <person name="Sommer R.J."/>
        </authorList>
    </citation>
    <scope>NUCLEOTIDE SEQUENCE</scope>
    <source>
        <strain evidence="8">RS0144</strain>
    </source>
</reference>
<comment type="subunit">
    <text evidence="5">Forms a homohexamer that can probably bind six kinase subunits. Interacts with cdk-1.</text>
</comment>
<evidence type="ECO:0000256" key="3">
    <source>
        <dbReference type="ARBA" id="ARBA00022776"/>
    </source>
</evidence>
<feature type="non-terminal residue" evidence="8">
    <location>
        <position position="1"/>
    </location>
</feature>
<dbReference type="PRINTS" id="PR00296">
    <property type="entry name" value="CYCLINKINASE"/>
</dbReference>
<proteinExistence type="inferred from homology"/>
<organism evidence="8 9">
    <name type="scientific">Pristionchus entomophagus</name>
    <dbReference type="NCBI Taxonomy" id="358040"/>
    <lineage>
        <taxon>Eukaryota</taxon>
        <taxon>Metazoa</taxon>
        <taxon>Ecdysozoa</taxon>
        <taxon>Nematoda</taxon>
        <taxon>Chromadorea</taxon>
        <taxon>Rhabditida</taxon>
        <taxon>Rhabditina</taxon>
        <taxon>Diplogasteromorpha</taxon>
        <taxon>Diplogasteroidea</taxon>
        <taxon>Neodiplogasteridae</taxon>
        <taxon>Pristionchus</taxon>
    </lineage>
</organism>
<evidence type="ECO:0000313" key="9">
    <source>
        <dbReference type="Proteomes" id="UP001432027"/>
    </source>
</evidence>
<gene>
    <name evidence="8" type="ORF">PENTCL1PPCAC_18381</name>
</gene>
<feature type="non-terminal residue" evidence="8">
    <location>
        <position position="97"/>
    </location>
</feature>
<keyword evidence="4 7" id="KW-0131">Cell cycle</keyword>
<sequence>QKMAAQPTDFYYSSKYEDEDYEYRHVHAPKDVLKHIPKHRLMTEAEWRGLGIQQSPGWVHYLIHPPERHVLLFRRPLPYPPPTANAGKANDAGKGKV</sequence>
<evidence type="ECO:0000313" key="8">
    <source>
        <dbReference type="EMBL" id="GMS96206.1"/>
    </source>
</evidence>
<comment type="similarity">
    <text evidence="1 7">Belongs to the CKS family.</text>
</comment>
<comment type="function">
    <text evidence="7">Binds to the catalytic subunit of the cyclin dependent kinases and is essential for their biological function.</text>
</comment>
<evidence type="ECO:0000256" key="2">
    <source>
        <dbReference type="ARBA" id="ARBA00022618"/>
    </source>
</evidence>
<name>A0AAV5TPF2_9BILA</name>
<keyword evidence="3" id="KW-0498">Mitosis</keyword>
<dbReference type="GO" id="GO:0051301">
    <property type="term" value="P:cell division"/>
    <property type="evidence" value="ECO:0007669"/>
    <property type="project" value="UniProtKB-UniRule"/>
</dbReference>
<dbReference type="PROSITE" id="PS00945">
    <property type="entry name" value="CKS_2"/>
    <property type="match status" value="1"/>
</dbReference>
<dbReference type="GO" id="GO:0016538">
    <property type="term" value="F:cyclin-dependent protein serine/threonine kinase regulator activity"/>
    <property type="evidence" value="ECO:0007669"/>
    <property type="project" value="InterPro"/>
</dbReference>